<name>A0AAV5VQE0_9BILA</name>
<evidence type="ECO:0000313" key="2">
    <source>
        <dbReference type="Proteomes" id="UP001432322"/>
    </source>
</evidence>
<keyword evidence="2" id="KW-1185">Reference proteome</keyword>
<proteinExistence type="predicted"/>
<accession>A0AAV5VQE0</accession>
<reference evidence="1" key="1">
    <citation type="submission" date="2023-10" db="EMBL/GenBank/DDBJ databases">
        <title>Genome assembly of Pristionchus species.</title>
        <authorList>
            <person name="Yoshida K."/>
            <person name="Sommer R.J."/>
        </authorList>
    </citation>
    <scope>NUCLEOTIDE SEQUENCE</scope>
    <source>
        <strain evidence="1">RS5133</strain>
    </source>
</reference>
<dbReference type="EMBL" id="BTSY01000003">
    <property type="protein sequence ID" value="GMT20875.1"/>
    <property type="molecule type" value="Genomic_DNA"/>
</dbReference>
<dbReference type="Proteomes" id="UP001432322">
    <property type="component" value="Unassembled WGS sequence"/>
</dbReference>
<sequence>RCCAIDGHNSVSHPQTRKICRRCLVDITNEGISAVFNLSNNAAKPAIASSSEGDGSKNNIFEKARPCFPPSYLQIDHLLPSTGNPSHQLPISAVPCIFQPDLAIFSPCQHDDSFFLHL</sequence>
<protein>
    <submittedName>
        <fullName evidence="1">Uncharacterized protein</fullName>
    </submittedName>
</protein>
<gene>
    <name evidence="1" type="ORF">PFISCL1PPCAC_12172</name>
</gene>
<organism evidence="1 2">
    <name type="scientific">Pristionchus fissidentatus</name>
    <dbReference type="NCBI Taxonomy" id="1538716"/>
    <lineage>
        <taxon>Eukaryota</taxon>
        <taxon>Metazoa</taxon>
        <taxon>Ecdysozoa</taxon>
        <taxon>Nematoda</taxon>
        <taxon>Chromadorea</taxon>
        <taxon>Rhabditida</taxon>
        <taxon>Rhabditina</taxon>
        <taxon>Diplogasteromorpha</taxon>
        <taxon>Diplogasteroidea</taxon>
        <taxon>Neodiplogasteridae</taxon>
        <taxon>Pristionchus</taxon>
    </lineage>
</organism>
<feature type="non-terminal residue" evidence="1">
    <location>
        <position position="1"/>
    </location>
</feature>
<feature type="non-terminal residue" evidence="1">
    <location>
        <position position="118"/>
    </location>
</feature>
<dbReference type="AlphaFoldDB" id="A0AAV5VQE0"/>
<comment type="caution">
    <text evidence="1">The sequence shown here is derived from an EMBL/GenBank/DDBJ whole genome shotgun (WGS) entry which is preliminary data.</text>
</comment>
<evidence type="ECO:0000313" key="1">
    <source>
        <dbReference type="EMBL" id="GMT20875.1"/>
    </source>
</evidence>